<name>A0A9P0TQI5_PIEBR</name>
<dbReference type="Gene3D" id="2.130.10.10">
    <property type="entry name" value="YVTN repeat-like/Quinoprotein amine dehydrogenase"/>
    <property type="match status" value="1"/>
</dbReference>
<proteinExistence type="predicted"/>
<feature type="chain" id="PRO_5040411315" description="Ommochrome-binding protein-like" evidence="1">
    <location>
        <begin position="23"/>
        <end position="290"/>
    </location>
</feature>
<protein>
    <recommendedName>
        <fullName evidence="4">Ommochrome-binding protein-like</fullName>
    </recommendedName>
</protein>
<organism evidence="2 3">
    <name type="scientific">Pieris brassicae</name>
    <name type="common">White butterfly</name>
    <name type="synonym">Large white butterfly</name>
    <dbReference type="NCBI Taxonomy" id="7116"/>
    <lineage>
        <taxon>Eukaryota</taxon>
        <taxon>Metazoa</taxon>
        <taxon>Ecdysozoa</taxon>
        <taxon>Arthropoda</taxon>
        <taxon>Hexapoda</taxon>
        <taxon>Insecta</taxon>
        <taxon>Pterygota</taxon>
        <taxon>Neoptera</taxon>
        <taxon>Endopterygota</taxon>
        <taxon>Lepidoptera</taxon>
        <taxon>Glossata</taxon>
        <taxon>Ditrysia</taxon>
        <taxon>Papilionoidea</taxon>
        <taxon>Pieridae</taxon>
        <taxon>Pierinae</taxon>
        <taxon>Pieris</taxon>
    </lineage>
</organism>
<dbReference type="AlphaFoldDB" id="A0A9P0TQI5"/>
<dbReference type="EMBL" id="CALOZG010000016">
    <property type="protein sequence ID" value="CAH4031573.1"/>
    <property type="molecule type" value="Genomic_DNA"/>
</dbReference>
<evidence type="ECO:0000256" key="1">
    <source>
        <dbReference type="SAM" id="SignalP"/>
    </source>
</evidence>
<evidence type="ECO:0000313" key="2">
    <source>
        <dbReference type="EMBL" id="CAH4031573.1"/>
    </source>
</evidence>
<dbReference type="Proteomes" id="UP001152562">
    <property type="component" value="Unassembled WGS sequence"/>
</dbReference>
<gene>
    <name evidence="2" type="ORF">PIBRA_LOCUS8058</name>
</gene>
<dbReference type="SUPFAM" id="SSF63829">
    <property type="entry name" value="Calcium-dependent phosphotriesterase"/>
    <property type="match status" value="1"/>
</dbReference>
<evidence type="ECO:0000313" key="3">
    <source>
        <dbReference type="Proteomes" id="UP001152562"/>
    </source>
</evidence>
<sequence>MEEVVDKMRLLVILLLAVSIKARHIEKECKGIVVNDVLQKEEILKTHVMSPYQLAIDYDTNTLFYSYSTEDTNVFQSAYLNLKTNEFGSIHGIAGGFANAVDNKKNTVYLGGRDGIYEFNYNSKTAHRLNITDDNIWQLIYKDKLYYSKYPEEHAYVFQNGRFERVPELMNTRAMLLCVDDYNNIYFSNSSGLFIHKKANDAVIHIGDFNVNGFTYDVHGDIFFSTPDGIFSIDVAKKEVNNVANIENVSVYGVAIDITGNVIYASEDSIIRLRPTAKICPTDADTVRFD</sequence>
<reference evidence="2" key="1">
    <citation type="submission" date="2022-05" db="EMBL/GenBank/DDBJ databases">
        <authorList>
            <person name="Okamura Y."/>
        </authorList>
    </citation>
    <scope>NUCLEOTIDE SEQUENCE</scope>
</reference>
<keyword evidence="1" id="KW-0732">Signal</keyword>
<evidence type="ECO:0008006" key="4">
    <source>
        <dbReference type="Google" id="ProtNLM"/>
    </source>
</evidence>
<keyword evidence="3" id="KW-1185">Reference proteome</keyword>
<feature type="signal peptide" evidence="1">
    <location>
        <begin position="1"/>
        <end position="22"/>
    </location>
</feature>
<dbReference type="InterPro" id="IPR015943">
    <property type="entry name" value="WD40/YVTN_repeat-like_dom_sf"/>
</dbReference>
<comment type="caution">
    <text evidence="2">The sequence shown here is derived from an EMBL/GenBank/DDBJ whole genome shotgun (WGS) entry which is preliminary data.</text>
</comment>
<accession>A0A9P0TQI5</accession>